<feature type="chain" id="PRO_5013235803" evidence="10">
    <location>
        <begin position="25"/>
        <end position="1000"/>
    </location>
</feature>
<feature type="signal peptide" evidence="10">
    <location>
        <begin position="1"/>
        <end position="24"/>
    </location>
</feature>
<evidence type="ECO:0000259" key="12">
    <source>
        <dbReference type="Pfam" id="PF07715"/>
    </source>
</evidence>
<evidence type="ECO:0000256" key="4">
    <source>
        <dbReference type="ARBA" id="ARBA00022692"/>
    </source>
</evidence>
<evidence type="ECO:0000256" key="3">
    <source>
        <dbReference type="ARBA" id="ARBA00022452"/>
    </source>
</evidence>
<evidence type="ECO:0000256" key="5">
    <source>
        <dbReference type="ARBA" id="ARBA00023077"/>
    </source>
</evidence>
<evidence type="ECO:0000256" key="8">
    <source>
        <dbReference type="PROSITE-ProRule" id="PRU01360"/>
    </source>
</evidence>
<keyword evidence="10" id="KW-0732">Signal</keyword>
<dbReference type="PROSITE" id="PS52016">
    <property type="entry name" value="TONB_DEPENDENT_REC_3"/>
    <property type="match status" value="1"/>
</dbReference>
<sequence>MNTLRHTLLASSLLGGIAAIPAAAQVEPTVQSQSAEAPTADAVATVNDDARGDADIVVTGSRIARPEIDAPTPVTSFSAVTLQQSGRVNVTDFLAQNPALLGSSTSGAQAGSNATFGGTGTNLLNLRNLGADRTLVLVDGRRHVAGLPGSASVDINTIPVDLIDRIDVTTGGASAIYGADGVSGVVNFVLRRNFEGLLARAQTGISDEGDAGNRYLSITAGQNFAGGRGNVALSYEFRDDDRLSSFRRYRTGNPLGLFGLVRDPNDFPDDPARPDRVLINDVRYADSSPGGAVDLDGDGIPDFTGSGKVYDRGRLLPGSNGLVQGGDSTPQAGYQGDLQPKNRIHNFNLLTSYEVSPALRLFAQGKHTNTKSFSVSQPSFDFGTYLAPDNAFLIDRFGGAAAASGAYVTRDNFDLGVRGESNKRETYRAVVGADGRIGDHARYELSYVYGRTDSRFLSTNYRIADRYFAALDAVRDPASGQIVCRSNLNPAANIDSNNFDGPATTFTPGAGGGCQPLNILGENVASAAALNFINADLTNTYRVQQHVASGSISGDFGQFFELPGGPVDFAIGGEYRKEISSFVSDPLSQQGALADLAQILPERGSFDVKEAFGELRVPVLRDLPFAETLELNAAIRLSDYSTVGNTTTWQVSGVYAPVRDIRFRGGYSEAVRAPNVTELFAPQNGAFAFIDDPCDPENLPEGTQYRVANCRAALTAAGLSPAQIASFNPVSDPQATASLPGRSGGNNALRQETAKTWTAGVVFQPRFVPGLQITADWFNIKLKDAINTPEVQQLVDLCVDQPTLDNIYCSNVTRSGTTGYVSDYFVGPQNVAEFRTQGLDVTANYRLDAGGVGIFNFKLVGNYLDRLDFVPTPGAERENELMRASVTRLAPKYSGTFDLTWTKDAVTLNYGLNYFSKLRRYTEDQVSANPDIAEPKYIFYRERWEHDLQASIAAGEKFNFYLGVNNLTNKVGDVASIRYPYSPIGRYFYAGARIALDSIF</sequence>
<comment type="subcellular location">
    <subcellularLocation>
        <location evidence="1 8">Cell outer membrane</location>
        <topology evidence="1 8">Multi-pass membrane protein</topology>
    </subcellularLocation>
</comment>
<evidence type="ECO:0000256" key="9">
    <source>
        <dbReference type="RuleBase" id="RU003357"/>
    </source>
</evidence>
<evidence type="ECO:0000313" key="14">
    <source>
        <dbReference type="Proteomes" id="UP000197783"/>
    </source>
</evidence>
<dbReference type="InterPro" id="IPR039426">
    <property type="entry name" value="TonB-dep_rcpt-like"/>
</dbReference>
<dbReference type="InterPro" id="IPR012910">
    <property type="entry name" value="Plug_dom"/>
</dbReference>
<proteinExistence type="inferred from homology"/>
<evidence type="ECO:0000259" key="11">
    <source>
        <dbReference type="Pfam" id="PF00593"/>
    </source>
</evidence>
<keyword evidence="4 8" id="KW-0812">Transmembrane</keyword>
<keyword evidence="3 8" id="KW-1134">Transmembrane beta strand</keyword>
<dbReference type="Pfam" id="PF00593">
    <property type="entry name" value="TonB_dep_Rec_b-barrel"/>
    <property type="match status" value="1"/>
</dbReference>
<keyword evidence="2 8" id="KW-0813">Transport</keyword>
<dbReference type="PANTHER" id="PTHR47234">
    <property type="match status" value="1"/>
</dbReference>
<comment type="caution">
    <text evidence="13">The sequence shown here is derived from an EMBL/GenBank/DDBJ whole genome shotgun (WGS) entry which is preliminary data.</text>
</comment>
<dbReference type="Gene3D" id="2.40.170.20">
    <property type="entry name" value="TonB-dependent receptor, beta-barrel domain"/>
    <property type="match status" value="1"/>
</dbReference>
<dbReference type="Gene3D" id="2.170.130.10">
    <property type="entry name" value="TonB-dependent receptor, plug domain"/>
    <property type="match status" value="1"/>
</dbReference>
<feature type="domain" description="TonB-dependent receptor-like beta-barrel" evidence="11">
    <location>
        <begin position="411"/>
        <end position="967"/>
    </location>
</feature>
<dbReference type="InterPro" id="IPR037066">
    <property type="entry name" value="Plug_dom_sf"/>
</dbReference>
<keyword evidence="5 9" id="KW-0798">TonB box</keyword>
<keyword evidence="13" id="KW-0675">Receptor</keyword>
<dbReference type="RefSeq" id="WP_088333229.1">
    <property type="nucleotide sequence ID" value="NZ_NBBJ01000001.1"/>
</dbReference>
<dbReference type="InterPro" id="IPR000531">
    <property type="entry name" value="Beta-barrel_TonB"/>
</dbReference>
<keyword evidence="6 8" id="KW-0472">Membrane</keyword>
<dbReference type="GO" id="GO:0009279">
    <property type="term" value="C:cell outer membrane"/>
    <property type="evidence" value="ECO:0007669"/>
    <property type="project" value="UniProtKB-SubCell"/>
</dbReference>
<keyword evidence="7 8" id="KW-0998">Cell outer membrane</keyword>
<evidence type="ECO:0000256" key="7">
    <source>
        <dbReference type="ARBA" id="ARBA00023237"/>
    </source>
</evidence>
<evidence type="ECO:0000256" key="2">
    <source>
        <dbReference type="ARBA" id="ARBA00022448"/>
    </source>
</evidence>
<dbReference type="SUPFAM" id="SSF56935">
    <property type="entry name" value="Porins"/>
    <property type="match status" value="1"/>
</dbReference>
<evidence type="ECO:0000256" key="6">
    <source>
        <dbReference type="ARBA" id="ARBA00023136"/>
    </source>
</evidence>
<evidence type="ECO:0000313" key="13">
    <source>
        <dbReference type="EMBL" id="OWK33004.1"/>
    </source>
</evidence>
<protein>
    <submittedName>
        <fullName evidence="13">Colicin I receptor</fullName>
    </submittedName>
</protein>
<evidence type="ECO:0000256" key="10">
    <source>
        <dbReference type="SAM" id="SignalP"/>
    </source>
</evidence>
<dbReference type="InterPro" id="IPR036942">
    <property type="entry name" value="Beta-barrel_TonB_sf"/>
</dbReference>
<gene>
    <name evidence="13" type="primary">cirA_3</name>
    <name evidence="13" type="ORF">SPMU_13480</name>
</gene>
<dbReference type="OrthoDB" id="7051241at2"/>
<dbReference type="Proteomes" id="UP000197783">
    <property type="component" value="Unassembled WGS sequence"/>
</dbReference>
<evidence type="ECO:0000256" key="1">
    <source>
        <dbReference type="ARBA" id="ARBA00004571"/>
    </source>
</evidence>
<dbReference type="PANTHER" id="PTHR47234:SF2">
    <property type="entry name" value="TONB-DEPENDENT RECEPTOR"/>
    <property type="match status" value="1"/>
</dbReference>
<comment type="similarity">
    <text evidence="8 9">Belongs to the TonB-dependent receptor family.</text>
</comment>
<feature type="domain" description="TonB-dependent receptor plug" evidence="12">
    <location>
        <begin position="68"/>
        <end position="185"/>
    </location>
</feature>
<accession>A0A245ZTC6</accession>
<organism evidence="13 14">
    <name type="scientific">Sphingomonas mucosissima</name>
    <dbReference type="NCBI Taxonomy" id="370959"/>
    <lineage>
        <taxon>Bacteria</taxon>
        <taxon>Pseudomonadati</taxon>
        <taxon>Pseudomonadota</taxon>
        <taxon>Alphaproteobacteria</taxon>
        <taxon>Sphingomonadales</taxon>
        <taxon>Sphingomonadaceae</taxon>
        <taxon>Sphingomonas</taxon>
    </lineage>
</organism>
<dbReference type="Pfam" id="PF07715">
    <property type="entry name" value="Plug"/>
    <property type="match status" value="1"/>
</dbReference>
<dbReference type="EMBL" id="NBBJ01000001">
    <property type="protein sequence ID" value="OWK33004.1"/>
    <property type="molecule type" value="Genomic_DNA"/>
</dbReference>
<name>A0A245ZTC6_9SPHN</name>
<keyword evidence="14" id="KW-1185">Reference proteome</keyword>
<dbReference type="AlphaFoldDB" id="A0A245ZTC6"/>
<reference evidence="13 14" key="1">
    <citation type="submission" date="2017-03" db="EMBL/GenBank/DDBJ databases">
        <title>Genome sequence of Sphingomonas mucosissima DSM 17494.</title>
        <authorList>
            <person name="Poehlein A."/>
            <person name="Wuebbeler J.H."/>
            <person name="Steinbuechel A."/>
            <person name="Daniel R."/>
        </authorList>
    </citation>
    <scope>NUCLEOTIDE SEQUENCE [LARGE SCALE GENOMIC DNA]</scope>
    <source>
        <strain evidence="13 14">DSM 17494</strain>
    </source>
</reference>